<keyword evidence="1 6" id="KW-0285">Flavoprotein</keyword>
<dbReference type="InterPro" id="IPR029039">
    <property type="entry name" value="Flavoprotein-like_sf"/>
</dbReference>
<dbReference type="Gene3D" id="3.40.50.360">
    <property type="match status" value="1"/>
</dbReference>
<protein>
    <recommendedName>
        <fullName evidence="6">FMN dependent NADH:quinone oxidoreductase</fullName>
        <ecNumber evidence="6">1.6.5.-</ecNumber>
    </recommendedName>
    <alternativeName>
        <fullName evidence="6">Azo-dye reductase</fullName>
    </alternativeName>
    <alternativeName>
        <fullName evidence="6">FMN-dependent NADH-azo compound oxidoreductase</fullName>
    </alternativeName>
    <alternativeName>
        <fullName evidence="6">FMN-dependent NADH-azoreductase</fullName>
        <ecNumber evidence="6">1.7.1.17</ecNumber>
    </alternativeName>
</protein>
<keyword evidence="3 6" id="KW-0560">Oxidoreductase</keyword>
<comment type="catalytic activity">
    <reaction evidence="5">
        <text>N,N-dimethyl-1,4-phenylenediamine + anthranilate + 2 NAD(+) = 2-(4-dimethylaminophenyl)diazenylbenzoate + 2 NADH + 2 H(+)</text>
        <dbReference type="Rhea" id="RHEA:55872"/>
        <dbReference type="ChEBI" id="CHEBI:15378"/>
        <dbReference type="ChEBI" id="CHEBI:15783"/>
        <dbReference type="ChEBI" id="CHEBI:16567"/>
        <dbReference type="ChEBI" id="CHEBI:57540"/>
        <dbReference type="ChEBI" id="CHEBI:57945"/>
        <dbReference type="ChEBI" id="CHEBI:71579"/>
        <dbReference type="EC" id="1.7.1.17"/>
    </reaction>
    <physiologicalReaction direction="right-to-left" evidence="5">
        <dbReference type="Rhea" id="RHEA:55874"/>
    </physiologicalReaction>
</comment>
<feature type="binding site" evidence="6">
    <location>
        <begin position="112"/>
        <end position="115"/>
    </location>
    <ligand>
        <name>FMN</name>
        <dbReference type="ChEBI" id="CHEBI:58210"/>
    </ligand>
</feature>
<evidence type="ECO:0000256" key="4">
    <source>
        <dbReference type="ARBA" id="ARBA00023027"/>
    </source>
</evidence>
<dbReference type="PANTHER" id="PTHR43741">
    <property type="entry name" value="FMN-DEPENDENT NADH-AZOREDUCTASE 1"/>
    <property type="match status" value="1"/>
</dbReference>
<comment type="caution">
    <text evidence="6">Lacks conserved residue(s) required for the propagation of feature annotation.</text>
</comment>
<evidence type="ECO:0000256" key="1">
    <source>
        <dbReference type="ARBA" id="ARBA00022630"/>
    </source>
</evidence>
<comment type="catalytic activity">
    <reaction evidence="6">
        <text>2 a quinone + NADH + H(+) = 2 a 1,4-benzosemiquinone + NAD(+)</text>
        <dbReference type="Rhea" id="RHEA:65952"/>
        <dbReference type="ChEBI" id="CHEBI:15378"/>
        <dbReference type="ChEBI" id="CHEBI:57540"/>
        <dbReference type="ChEBI" id="CHEBI:57945"/>
        <dbReference type="ChEBI" id="CHEBI:132124"/>
        <dbReference type="ChEBI" id="CHEBI:134225"/>
    </reaction>
</comment>
<gene>
    <name evidence="6" type="primary">azoR</name>
    <name evidence="8" type="ORF">SAMN04487992_1452</name>
</gene>
<evidence type="ECO:0000313" key="8">
    <source>
        <dbReference type="EMBL" id="SDF59623.1"/>
    </source>
</evidence>
<dbReference type="InterPro" id="IPR023048">
    <property type="entry name" value="NADH:quinone_OxRdtase_FMN_depd"/>
</dbReference>
<comment type="cofactor">
    <cofactor evidence="6">
        <name>FMN</name>
        <dbReference type="ChEBI" id="CHEBI:58210"/>
    </cofactor>
    <text evidence="6">Binds 1 FMN per subunit.</text>
</comment>
<dbReference type="InterPro" id="IPR003680">
    <property type="entry name" value="Flavodoxin_fold"/>
</dbReference>
<evidence type="ECO:0000256" key="6">
    <source>
        <dbReference type="HAMAP-Rule" id="MF_01216"/>
    </source>
</evidence>
<name>A0A1G7MCZ0_9FLAO</name>
<dbReference type="EC" id="1.6.5.-" evidence="6"/>
<reference evidence="9" key="1">
    <citation type="submission" date="2016-10" db="EMBL/GenBank/DDBJ databases">
        <authorList>
            <person name="Varghese N."/>
            <person name="Submissions S."/>
        </authorList>
    </citation>
    <scope>NUCLEOTIDE SEQUENCE [LARGE SCALE GENOMIC DNA]</scope>
    <source>
        <strain evidence="9">DSM 24729</strain>
    </source>
</reference>
<dbReference type="Pfam" id="PF02525">
    <property type="entry name" value="Flavodoxin_2"/>
    <property type="match status" value="1"/>
</dbReference>
<feature type="binding site" evidence="6">
    <location>
        <position position="27"/>
    </location>
    <ligand>
        <name>FMN</name>
        <dbReference type="ChEBI" id="CHEBI:58210"/>
    </ligand>
</feature>
<comment type="function">
    <text evidence="6">Also exhibits azoreductase activity. Catalyzes the reductive cleavage of the azo bond in aromatic azo compounds to the corresponding amines.</text>
</comment>
<organism evidence="8 9">
    <name type="scientific">Cellulophaga baltica</name>
    <dbReference type="NCBI Taxonomy" id="76594"/>
    <lineage>
        <taxon>Bacteria</taxon>
        <taxon>Pseudomonadati</taxon>
        <taxon>Bacteroidota</taxon>
        <taxon>Flavobacteriia</taxon>
        <taxon>Flavobacteriales</taxon>
        <taxon>Flavobacteriaceae</taxon>
        <taxon>Cellulophaga</taxon>
    </lineage>
</organism>
<dbReference type="AlphaFoldDB" id="A0A1G7MCZ0"/>
<dbReference type="EC" id="1.7.1.17" evidence="6"/>
<accession>A0A1G7MCZ0</accession>
<comment type="similarity">
    <text evidence="6">Belongs to the azoreductase type 1 family.</text>
</comment>
<comment type="function">
    <text evidence="6">Quinone reductase that provides resistance to thiol-specific stress caused by electrophilic quinones.</text>
</comment>
<dbReference type="GO" id="GO:0016652">
    <property type="term" value="F:oxidoreductase activity, acting on NAD(P)H as acceptor"/>
    <property type="evidence" value="ECO:0007669"/>
    <property type="project" value="UniProtKB-UniRule"/>
</dbReference>
<evidence type="ECO:0000256" key="5">
    <source>
        <dbReference type="ARBA" id="ARBA00048542"/>
    </source>
</evidence>
<comment type="subunit">
    <text evidence="6">Homodimer.</text>
</comment>
<dbReference type="PANTHER" id="PTHR43741:SF2">
    <property type="entry name" value="FMN-DEPENDENT NADH:QUINONE OXIDOREDUCTASE"/>
    <property type="match status" value="1"/>
</dbReference>
<dbReference type="EMBL" id="FNBD01000045">
    <property type="protein sequence ID" value="SDF59623.1"/>
    <property type="molecule type" value="Genomic_DNA"/>
</dbReference>
<evidence type="ECO:0000256" key="3">
    <source>
        <dbReference type="ARBA" id="ARBA00023002"/>
    </source>
</evidence>
<sequence length="225" mass="25605">MITVLQDHKFDGKLKNKFMKILRIDSSVRIENSKTRMLTDHFLEQIKNHSSYSLKSRDVGINPPKFPTDQFIKANYTPEMNRTQEMKNVLTSSDTLIEELIDADKIIIASPMYNFSISATLKAYIDNIVRVGKTFALDENGAMKGLLGGKKVLVITSRGAMSYKNGEVLQPFDFQENYLTALLNFLGITEITFVNTEAQDFGTEDLKNSNFEQSKKQLSELSKIW</sequence>
<keyword evidence="9" id="KW-1185">Reference proteome</keyword>
<proteinExistence type="inferred from homology"/>
<dbReference type="HAMAP" id="MF_01216">
    <property type="entry name" value="Azoreductase_type1"/>
    <property type="match status" value="1"/>
</dbReference>
<evidence type="ECO:0000313" key="9">
    <source>
        <dbReference type="Proteomes" id="UP000182114"/>
    </source>
</evidence>
<dbReference type="GO" id="GO:0016655">
    <property type="term" value="F:oxidoreductase activity, acting on NAD(P)H, quinone or similar compound as acceptor"/>
    <property type="evidence" value="ECO:0007669"/>
    <property type="project" value="InterPro"/>
</dbReference>
<keyword evidence="4 6" id="KW-0520">NAD</keyword>
<dbReference type="InterPro" id="IPR050104">
    <property type="entry name" value="FMN-dep_NADH:Q_OxRdtase_AzoR1"/>
</dbReference>
<dbReference type="GO" id="GO:0009055">
    <property type="term" value="F:electron transfer activity"/>
    <property type="evidence" value="ECO:0007669"/>
    <property type="project" value="UniProtKB-UniRule"/>
</dbReference>
<feature type="domain" description="Flavodoxin-like fold" evidence="7">
    <location>
        <begin position="19"/>
        <end position="220"/>
    </location>
</feature>
<evidence type="ECO:0000259" key="7">
    <source>
        <dbReference type="Pfam" id="PF02525"/>
    </source>
</evidence>
<evidence type="ECO:0000256" key="2">
    <source>
        <dbReference type="ARBA" id="ARBA00022643"/>
    </source>
</evidence>
<keyword evidence="2 6" id="KW-0288">FMN</keyword>
<dbReference type="SUPFAM" id="SSF52218">
    <property type="entry name" value="Flavoproteins"/>
    <property type="match status" value="1"/>
</dbReference>
<dbReference type="Proteomes" id="UP000182114">
    <property type="component" value="Unassembled WGS sequence"/>
</dbReference>
<dbReference type="GO" id="GO:0010181">
    <property type="term" value="F:FMN binding"/>
    <property type="evidence" value="ECO:0007669"/>
    <property type="project" value="UniProtKB-UniRule"/>
</dbReference>